<sequence length="175" mass="18737">MTTALLIIDVQEGLFTPPPADATSTVTRINQLSERARRAGVPVVVIQHHTPDDELRHGSAAWQVLAALKVAPGDHRVDKTTPDSFLRTSLCALLIANGVSQLVVCGYSTPFCIDTTVRSAAAHGYPVTLAADAHTCHDKPYADGLLIRTHHNETLSNIESFGVPIRAVPAADIVF</sequence>
<gene>
    <name evidence="3" type="primary">sttH</name>
    <name evidence="3" type="ORF">PWN146_00838</name>
</gene>
<dbReference type="EMBL" id="LT575490">
    <property type="protein sequence ID" value="SAY42160.1"/>
    <property type="molecule type" value="Genomic_DNA"/>
</dbReference>
<dbReference type="InterPro" id="IPR050272">
    <property type="entry name" value="Isochorismatase-like_hydrls"/>
</dbReference>
<evidence type="ECO:0000259" key="2">
    <source>
        <dbReference type="Pfam" id="PF00857"/>
    </source>
</evidence>
<dbReference type="SUPFAM" id="SSF52499">
    <property type="entry name" value="Isochorismatase-like hydrolases"/>
    <property type="match status" value="1"/>
</dbReference>
<dbReference type="Gene3D" id="3.40.50.850">
    <property type="entry name" value="Isochorismatase-like"/>
    <property type="match status" value="1"/>
</dbReference>
<reference evidence="3" key="1">
    <citation type="submission" date="2016-05" db="EMBL/GenBank/DDBJ databases">
        <authorList>
            <person name="Cock P.J.A."/>
            <person name="Cock P.J.A."/>
        </authorList>
    </citation>
    <scope>NUCLEOTIDE SEQUENCE</scope>
    <source>
        <strain evidence="3">PWN146_assembly</strain>
    </source>
</reference>
<organism evidence="3">
    <name type="scientific">Serratia marcescens</name>
    <dbReference type="NCBI Taxonomy" id="615"/>
    <lineage>
        <taxon>Bacteria</taxon>
        <taxon>Pseudomonadati</taxon>
        <taxon>Pseudomonadota</taxon>
        <taxon>Gammaproteobacteria</taxon>
        <taxon>Enterobacterales</taxon>
        <taxon>Yersiniaceae</taxon>
        <taxon>Serratia</taxon>
    </lineage>
</organism>
<dbReference type="Pfam" id="PF00857">
    <property type="entry name" value="Isochorismatase"/>
    <property type="match status" value="1"/>
</dbReference>
<evidence type="ECO:0000256" key="1">
    <source>
        <dbReference type="ARBA" id="ARBA00022801"/>
    </source>
</evidence>
<proteinExistence type="predicted"/>
<keyword evidence="1 3" id="KW-0378">Hydrolase</keyword>
<dbReference type="CDD" id="cd01014">
    <property type="entry name" value="nicotinamidase_related"/>
    <property type="match status" value="1"/>
</dbReference>
<dbReference type="GO" id="GO:0016787">
    <property type="term" value="F:hydrolase activity"/>
    <property type="evidence" value="ECO:0007669"/>
    <property type="project" value="UniProtKB-KW"/>
</dbReference>
<evidence type="ECO:0000313" key="3">
    <source>
        <dbReference type="EMBL" id="SAY42160.1"/>
    </source>
</evidence>
<dbReference type="InterPro" id="IPR036380">
    <property type="entry name" value="Isochorismatase-like_sf"/>
</dbReference>
<accession>A0A1C3HAU2</accession>
<dbReference type="PANTHER" id="PTHR43540:SF14">
    <property type="entry name" value="ISOCHORISMATASE"/>
    <property type="match status" value="1"/>
</dbReference>
<dbReference type="PANTHER" id="PTHR43540">
    <property type="entry name" value="PEROXYUREIDOACRYLATE/UREIDOACRYLATE AMIDOHYDROLASE-RELATED"/>
    <property type="match status" value="1"/>
</dbReference>
<name>A0A1C3HAU2_SERMA</name>
<dbReference type="InterPro" id="IPR000868">
    <property type="entry name" value="Isochorismatase-like_dom"/>
</dbReference>
<dbReference type="AlphaFoldDB" id="A0A1C3HAU2"/>
<dbReference type="EC" id="3.5.2.19" evidence="3"/>
<protein>
    <submittedName>
        <fullName evidence="3">Streptothricin hydrolase</fullName>
        <ecNumber evidence="3">3.5.2.19</ecNumber>
    </submittedName>
</protein>
<feature type="domain" description="Isochorismatase-like" evidence="2">
    <location>
        <begin position="3"/>
        <end position="139"/>
    </location>
</feature>